<feature type="domain" description="RRM" evidence="4">
    <location>
        <begin position="179"/>
        <end position="257"/>
    </location>
</feature>
<dbReference type="SUPFAM" id="SSF54928">
    <property type="entry name" value="RNA-binding domain, RBD"/>
    <property type="match status" value="2"/>
</dbReference>
<dbReference type="OrthoDB" id="410044at2759"/>
<feature type="compositionally biased region" description="Low complexity" evidence="3">
    <location>
        <begin position="116"/>
        <end position="132"/>
    </location>
</feature>
<dbReference type="InterPro" id="IPR000504">
    <property type="entry name" value="RRM_dom"/>
</dbReference>
<evidence type="ECO:0000313" key="6">
    <source>
        <dbReference type="Proteomes" id="UP000664132"/>
    </source>
</evidence>
<evidence type="ECO:0000256" key="2">
    <source>
        <dbReference type="PROSITE-ProRule" id="PRU00176"/>
    </source>
</evidence>
<evidence type="ECO:0000256" key="3">
    <source>
        <dbReference type="SAM" id="MobiDB-lite"/>
    </source>
</evidence>
<dbReference type="InterPro" id="IPR012677">
    <property type="entry name" value="Nucleotide-bd_a/b_plait_sf"/>
</dbReference>
<evidence type="ECO:0000313" key="5">
    <source>
        <dbReference type="EMBL" id="KAG4417432.1"/>
    </source>
</evidence>
<feature type="domain" description="RRM" evidence="4">
    <location>
        <begin position="364"/>
        <end position="445"/>
    </location>
</feature>
<accession>A0A8H7W6S1</accession>
<evidence type="ECO:0000259" key="4">
    <source>
        <dbReference type="PROSITE" id="PS50102"/>
    </source>
</evidence>
<feature type="compositionally biased region" description="Low complexity" evidence="3">
    <location>
        <begin position="607"/>
        <end position="618"/>
    </location>
</feature>
<keyword evidence="6" id="KW-1185">Reference proteome</keyword>
<feature type="compositionally biased region" description="Polar residues" evidence="3">
    <location>
        <begin position="90"/>
        <end position="103"/>
    </location>
</feature>
<feature type="compositionally biased region" description="Acidic residues" evidence="3">
    <location>
        <begin position="38"/>
        <end position="51"/>
    </location>
</feature>
<reference evidence="5" key="1">
    <citation type="submission" date="2021-02" db="EMBL/GenBank/DDBJ databases">
        <title>Genome sequence Cadophora malorum strain M34.</title>
        <authorList>
            <person name="Stefanovic E."/>
            <person name="Vu D."/>
            <person name="Scully C."/>
            <person name="Dijksterhuis J."/>
            <person name="Roader J."/>
            <person name="Houbraken J."/>
        </authorList>
    </citation>
    <scope>NUCLEOTIDE SEQUENCE</scope>
    <source>
        <strain evidence="5">M34</strain>
    </source>
</reference>
<dbReference type="GO" id="GO:0003723">
    <property type="term" value="F:RNA binding"/>
    <property type="evidence" value="ECO:0007669"/>
    <property type="project" value="UniProtKB-UniRule"/>
</dbReference>
<dbReference type="PROSITE" id="PS50102">
    <property type="entry name" value="RRM"/>
    <property type="match status" value="2"/>
</dbReference>
<dbReference type="PANTHER" id="PTHR10352">
    <property type="entry name" value="EUKARYOTIC TRANSLATION INITIATION FACTOR 3 SUBUNIT G"/>
    <property type="match status" value="1"/>
</dbReference>
<organism evidence="5 6">
    <name type="scientific">Cadophora malorum</name>
    <dbReference type="NCBI Taxonomy" id="108018"/>
    <lineage>
        <taxon>Eukaryota</taxon>
        <taxon>Fungi</taxon>
        <taxon>Dikarya</taxon>
        <taxon>Ascomycota</taxon>
        <taxon>Pezizomycotina</taxon>
        <taxon>Leotiomycetes</taxon>
        <taxon>Helotiales</taxon>
        <taxon>Ploettnerulaceae</taxon>
        <taxon>Cadophora</taxon>
    </lineage>
</organism>
<feature type="compositionally biased region" description="Basic and acidic residues" evidence="3">
    <location>
        <begin position="106"/>
        <end position="115"/>
    </location>
</feature>
<dbReference type="FunFam" id="3.30.70.330:FF:000736">
    <property type="entry name" value="Polyadenylate-binding protein, putative"/>
    <property type="match status" value="1"/>
</dbReference>
<proteinExistence type="predicted"/>
<dbReference type="Proteomes" id="UP000664132">
    <property type="component" value="Unassembled WGS sequence"/>
</dbReference>
<evidence type="ECO:0000256" key="1">
    <source>
        <dbReference type="ARBA" id="ARBA00022884"/>
    </source>
</evidence>
<dbReference type="SMART" id="SM00360">
    <property type="entry name" value="RRM"/>
    <property type="match status" value="2"/>
</dbReference>
<feature type="region of interest" description="Disordered" evidence="3">
    <location>
        <begin position="1"/>
        <end position="133"/>
    </location>
</feature>
<feature type="compositionally biased region" description="Polar residues" evidence="3">
    <location>
        <begin position="21"/>
        <end position="37"/>
    </location>
</feature>
<gene>
    <name evidence="5" type="ORF">IFR04_009442</name>
</gene>
<dbReference type="Gene3D" id="3.30.70.330">
    <property type="match status" value="2"/>
</dbReference>
<dbReference type="InterPro" id="IPR035979">
    <property type="entry name" value="RBD_domain_sf"/>
</dbReference>
<dbReference type="CDD" id="cd00590">
    <property type="entry name" value="RRM_SF"/>
    <property type="match status" value="1"/>
</dbReference>
<keyword evidence="1 2" id="KW-0694">RNA-binding</keyword>
<dbReference type="Pfam" id="PF00076">
    <property type="entry name" value="RRM_1"/>
    <property type="match status" value="2"/>
</dbReference>
<dbReference type="EMBL" id="JAFJYH010000155">
    <property type="protein sequence ID" value="KAG4417432.1"/>
    <property type="molecule type" value="Genomic_DNA"/>
</dbReference>
<comment type="caution">
    <text evidence="5">The sequence shown here is derived from an EMBL/GenBank/DDBJ whole genome shotgun (WGS) entry which is preliminary data.</text>
</comment>
<sequence length="625" mass="68453">MSFSKGTPSAPNFKAGHDSSLEPSPASTFGGSASSNAGEDDFPQTPDDEEGVILSKLSKLHVNDGKATARSYSPPFVRSGSQSKVEDPFTSPQRRSAQLTPTGPDSKGRSSKSDNWRSGSSSGSGSGRTSPSANRVIRSAQNGHGVFIQEYSSDDGDLKTNEQVLIKSEDAQAIFPPSSCVFVANLLQSEGDEALEVAVTQIFREYGTVYVKIRRDAKHMPFAFCQYTNDSDAERAIKEGRGRLIKGRPCRCEKAKAHRLFFFERKYGPVITPSEVQELLRNFGRISFCRNVNQVERAAYNLNEGVVVQFEMYDEGQAAHQAFRNHNEFKMQCMANMGSPASRGLNKSDPAHRSYLDTYEVDKRSIFVGNLPTDVTEGEIFDIFQHFGNIVQVTLHKNDSMIDVNQKHCFAFVEFQQQPSVTRALVAMPGYVLQDRTIRVSQKDTEAAKARTRRQPARVIPPLAGSYQSPAACSVSRPQASPLAYMPPGYSSPYSFGQGGQYYNYQGTALPGQVQYYSPSYSPSVYPPPSYFTYTGSPSYSHGSTATVAAAGSPTHPQLYYGGYTQYSSPASYWHASSPVATQQQVNYYTHAYSPPDASVVQEDRSATPTPAGHPAATDNSLEAE</sequence>
<feature type="compositionally biased region" description="Polar residues" evidence="3">
    <location>
        <begin position="1"/>
        <end position="10"/>
    </location>
</feature>
<name>A0A8H7W6S1_9HELO</name>
<dbReference type="AlphaFoldDB" id="A0A8H7W6S1"/>
<protein>
    <recommendedName>
        <fullName evidence="4">RRM domain-containing protein</fullName>
    </recommendedName>
</protein>
<feature type="region of interest" description="Disordered" evidence="3">
    <location>
        <begin position="595"/>
        <end position="625"/>
    </location>
</feature>